<dbReference type="SUPFAM" id="SSF51658">
    <property type="entry name" value="Xylose isomerase-like"/>
    <property type="match status" value="1"/>
</dbReference>
<dbReference type="Gene3D" id="3.20.20.150">
    <property type="entry name" value="Divalent-metal-dependent TIM barrel enzymes"/>
    <property type="match status" value="1"/>
</dbReference>
<dbReference type="PANTHER" id="PTHR12110">
    <property type="entry name" value="HYDROXYPYRUVATE ISOMERASE"/>
    <property type="match status" value="1"/>
</dbReference>
<name>A0AA96LEH1_9BACL</name>
<evidence type="ECO:0000313" key="3">
    <source>
        <dbReference type="Proteomes" id="UP001305702"/>
    </source>
</evidence>
<evidence type="ECO:0000313" key="2">
    <source>
        <dbReference type="EMBL" id="WNQ11895.1"/>
    </source>
</evidence>
<dbReference type="Proteomes" id="UP001305702">
    <property type="component" value="Chromosome"/>
</dbReference>
<dbReference type="EMBL" id="CP130318">
    <property type="protein sequence ID" value="WNQ11895.1"/>
    <property type="molecule type" value="Genomic_DNA"/>
</dbReference>
<keyword evidence="3" id="KW-1185">Reference proteome</keyword>
<accession>A0AA96LEH1</accession>
<dbReference type="GO" id="GO:0016853">
    <property type="term" value="F:isomerase activity"/>
    <property type="evidence" value="ECO:0007669"/>
    <property type="project" value="UniProtKB-KW"/>
</dbReference>
<organism evidence="2 3">
    <name type="scientific">Paenibacillus aurantius</name>
    <dbReference type="NCBI Taxonomy" id="2918900"/>
    <lineage>
        <taxon>Bacteria</taxon>
        <taxon>Bacillati</taxon>
        <taxon>Bacillota</taxon>
        <taxon>Bacilli</taxon>
        <taxon>Bacillales</taxon>
        <taxon>Paenibacillaceae</taxon>
        <taxon>Paenibacillus</taxon>
    </lineage>
</organism>
<dbReference type="KEGG" id="paun:MJA45_02225"/>
<keyword evidence="2" id="KW-0413">Isomerase</keyword>
<dbReference type="RefSeq" id="WP_315605671.1">
    <property type="nucleotide sequence ID" value="NZ_CP130318.1"/>
</dbReference>
<dbReference type="InterPro" id="IPR013022">
    <property type="entry name" value="Xyl_isomerase-like_TIM-brl"/>
</dbReference>
<protein>
    <submittedName>
        <fullName evidence="2">Sugar phosphate isomerase/epimerase family protein</fullName>
    </submittedName>
</protein>
<dbReference type="InterPro" id="IPR036237">
    <property type="entry name" value="Xyl_isomerase-like_sf"/>
</dbReference>
<feature type="domain" description="Xylose isomerase-like TIM barrel" evidence="1">
    <location>
        <begin position="21"/>
        <end position="261"/>
    </location>
</feature>
<evidence type="ECO:0000259" key="1">
    <source>
        <dbReference type="Pfam" id="PF01261"/>
    </source>
</evidence>
<dbReference type="AlphaFoldDB" id="A0AA96LEH1"/>
<dbReference type="PANTHER" id="PTHR12110:SF41">
    <property type="entry name" value="INOSOSE DEHYDRATASE"/>
    <property type="match status" value="1"/>
</dbReference>
<gene>
    <name evidence="2" type="ORF">MJA45_02225</name>
</gene>
<reference evidence="2 3" key="1">
    <citation type="submission" date="2022-02" db="EMBL/GenBank/DDBJ databases">
        <title>Paenibacillus sp. MBLB1776 Whole Genome Shotgun Sequencing.</title>
        <authorList>
            <person name="Hwang C.Y."/>
            <person name="Cho E.-S."/>
            <person name="Seo M.-J."/>
        </authorList>
    </citation>
    <scope>NUCLEOTIDE SEQUENCE [LARGE SCALE GENOMIC DNA]</scope>
    <source>
        <strain evidence="2 3">MBLB1776</strain>
    </source>
</reference>
<dbReference type="Pfam" id="PF01261">
    <property type="entry name" value="AP_endonuc_2"/>
    <property type="match status" value="1"/>
</dbReference>
<proteinExistence type="predicted"/>
<dbReference type="InterPro" id="IPR050312">
    <property type="entry name" value="IolE/XylAMocC-like"/>
</dbReference>
<sequence>MIWNRLGVLTDEVSPDLVTALDWAAGKGLKHVEIRMVDGRNVMALSDEEIDRVRRETEARGLFVSAVASPVFKCSLDPSREVASGDTFGQAEESVEAHFLKLNRAMEIAKRLGAGQIRIFSFWREKEPGLHQEEIAGKLKEAAEMADKEGITLLLENEPACNGGFAEEVARLTEAVGHPRLRVLWDPGNEAYGGRSAYPEGYNEVSRVLGHVHLKDAYLQEDGTPKCVPIGQGAVPMAEQIRALEANGYTGLYTIETHYIPEGGTAMEGTALTLEGLADVLGAGSAKP</sequence>